<keyword evidence="2" id="KW-1185">Reference proteome</keyword>
<evidence type="ECO:0000313" key="1">
    <source>
        <dbReference type="EMBL" id="TKG71638.1"/>
    </source>
</evidence>
<gene>
    <name evidence="1" type="ORF">FCN18_12805</name>
</gene>
<dbReference type="Proteomes" id="UP000309992">
    <property type="component" value="Unassembled WGS sequence"/>
</dbReference>
<protein>
    <submittedName>
        <fullName evidence="1">Uncharacterized protein</fullName>
    </submittedName>
</protein>
<proteinExistence type="predicted"/>
<accession>A0ABY2S6V6</accession>
<organism evidence="1 2">
    <name type="scientific">Prauserella endophytica</name>
    <dbReference type="NCBI Taxonomy" id="1592324"/>
    <lineage>
        <taxon>Bacteria</taxon>
        <taxon>Bacillati</taxon>
        <taxon>Actinomycetota</taxon>
        <taxon>Actinomycetes</taxon>
        <taxon>Pseudonocardiales</taxon>
        <taxon>Pseudonocardiaceae</taxon>
        <taxon>Prauserella</taxon>
        <taxon>Prauserella coralliicola group</taxon>
    </lineage>
</organism>
<reference evidence="1 2" key="1">
    <citation type="journal article" date="2015" name="Antonie Van Leeuwenhoek">
        <title>Prauserella endophytica sp. nov., an endophytic actinobacterium isolated from Tamarix taklamakanensis.</title>
        <authorList>
            <person name="Liu J.M."/>
            <person name="Habden X."/>
            <person name="Guo L."/>
            <person name="Tuo L."/>
            <person name="Jiang Z.K."/>
            <person name="Liu S.W."/>
            <person name="Liu X.F."/>
            <person name="Chen L."/>
            <person name="Li R.F."/>
            <person name="Zhang Y.Q."/>
            <person name="Sun C.H."/>
        </authorList>
    </citation>
    <scope>NUCLEOTIDE SEQUENCE [LARGE SCALE GENOMIC DNA]</scope>
    <source>
        <strain evidence="1 2">CGMCC 4.7182</strain>
    </source>
</reference>
<comment type="caution">
    <text evidence="1">The sequence shown here is derived from an EMBL/GenBank/DDBJ whole genome shotgun (WGS) entry which is preliminary data.</text>
</comment>
<sequence>MSLTTVPSPPRDPARRLRRAAVVALGSIGLALGGLATAAPASAATIIGGIDIAQQCRVQEWRPLEARLLDPHNAYSWRCYSPYTGNLYSVDMNAACRNQYGNGAYAVVLNGSDPYSWRCAR</sequence>
<name>A0ABY2S6V6_9PSEU</name>
<dbReference type="RefSeq" id="WP_137095096.1">
    <property type="nucleotide sequence ID" value="NZ_SWMS01000005.1"/>
</dbReference>
<dbReference type="EMBL" id="SWMS01000005">
    <property type="protein sequence ID" value="TKG71638.1"/>
    <property type="molecule type" value="Genomic_DNA"/>
</dbReference>
<evidence type="ECO:0000313" key="2">
    <source>
        <dbReference type="Proteomes" id="UP000309992"/>
    </source>
</evidence>